<evidence type="ECO:0008006" key="4">
    <source>
        <dbReference type="Google" id="ProtNLM"/>
    </source>
</evidence>
<dbReference type="AlphaFoldDB" id="A0A2M9CJ81"/>
<accession>A0A2M9CJ81</accession>
<evidence type="ECO:0000256" key="1">
    <source>
        <dbReference type="SAM" id="Phobius"/>
    </source>
</evidence>
<dbReference type="Proteomes" id="UP000228758">
    <property type="component" value="Unassembled WGS sequence"/>
</dbReference>
<keyword evidence="1" id="KW-0812">Transmembrane</keyword>
<keyword evidence="3" id="KW-1185">Reference proteome</keyword>
<feature type="transmembrane region" description="Helical" evidence="1">
    <location>
        <begin position="25"/>
        <end position="49"/>
    </location>
</feature>
<dbReference type="OrthoDB" id="4775598at2"/>
<keyword evidence="1" id="KW-0472">Membrane</keyword>
<comment type="caution">
    <text evidence="2">The sequence shown here is derived from an EMBL/GenBank/DDBJ whole genome shotgun (WGS) entry which is preliminary data.</text>
</comment>
<protein>
    <recommendedName>
        <fullName evidence="4">DUF4190 domain-containing protein</fullName>
    </recommendedName>
</protein>
<gene>
    <name evidence="2" type="ORF">CLV46_1516</name>
</gene>
<sequence length="109" mass="10916">MSDPALNPSQPQAAPETFPGKTLGIVAIPVAVFASIVGLILGIVALSQSKKAGYRNTPAKAAIWVGAIVLVLQIIAAVVVVSIIGGVVAQCAELGPGEHLVNGVTYSCG</sequence>
<feature type="transmembrane region" description="Helical" evidence="1">
    <location>
        <begin position="61"/>
        <end position="89"/>
    </location>
</feature>
<dbReference type="EMBL" id="PGFF01000001">
    <property type="protein sequence ID" value="PJJ71957.1"/>
    <property type="molecule type" value="Genomic_DNA"/>
</dbReference>
<evidence type="ECO:0000313" key="3">
    <source>
        <dbReference type="Proteomes" id="UP000228758"/>
    </source>
</evidence>
<organism evidence="2 3">
    <name type="scientific">Diaminobutyricimonas aerilata</name>
    <dbReference type="NCBI Taxonomy" id="1162967"/>
    <lineage>
        <taxon>Bacteria</taxon>
        <taxon>Bacillati</taxon>
        <taxon>Actinomycetota</taxon>
        <taxon>Actinomycetes</taxon>
        <taxon>Micrococcales</taxon>
        <taxon>Microbacteriaceae</taxon>
        <taxon>Diaminobutyricimonas</taxon>
    </lineage>
</organism>
<dbReference type="RefSeq" id="WP_100364202.1">
    <property type="nucleotide sequence ID" value="NZ_PGFF01000001.1"/>
</dbReference>
<name>A0A2M9CJ81_9MICO</name>
<reference evidence="2 3" key="1">
    <citation type="submission" date="2017-11" db="EMBL/GenBank/DDBJ databases">
        <title>Genomic Encyclopedia of Archaeal and Bacterial Type Strains, Phase II (KMG-II): From Individual Species to Whole Genera.</title>
        <authorList>
            <person name="Goeker M."/>
        </authorList>
    </citation>
    <scope>NUCLEOTIDE SEQUENCE [LARGE SCALE GENOMIC DNA]</scope>
    <source>
        <strain evidence="2 3">DSM 27393</strain>
    </source>
</reference>
<proteinExistence type="predicted"/>
<evidence type="ECO:0000313" key="2">
    <source>
        <dbReference type="EMBL" id="PJJ71957.1"/>
    </source>
</evidence>
<keyword evidence="1" id="KW-1133">Transmembrane helix</keyword>